<dbReference type="HOGENOM" id="CLU_2503987_0_0_1"/>
<dbReference type="Proteomes" id="UP000054018">
    <property type="component" value="Unassembled WGS sequence"/>
</dbReference>
<gene>
    <name evidence="1" type="ORF">PISMIDRAFT_671761</name>
</gene>
<sequence>MPLQNVARDAMRREPNQRLRVERCALYVTEGISRLVLVHVNLRPQKGRVMITLAYDRIWWGSHENFTGICGTSIHLERLNQGGLCR</sequence>
<reference evidence="1 2" key="1">
    <citation type="submission" date="2014-04" db="EMBL/GenBank/DDBJ databases">
        <authorList>
            <consortium name="DOE Joint Genome Institute"/>
            <person name="Kuo A."/>
            <person name="Kohler A."/>
            <person name="Costa M.D."/>
            <person name="Nagy L.G."/>
            <person name="Floudas D."/>
            <person name="Copeland A."/>
            <person name="Barry K.W."/>
            <person name="Cichocki N."/>
            <person name="Veneault-Fourrey C."/>
            <person name="LaButti K."/>
            <person name="Lindquist E.A."/>
            <person name="Lipzen A."/>
            <person name="Lundell T."/>
            <person name="Morin E."/>
            <person name="Murat C."/>
            <person name="Sun H."/>
            <person name="Tunlid A."/>
            <person name="Henrissat B."/>
            <person name="Grigoriev I.V."/>
            <person name="Hibbett D.S."/>
            <person name="Martin F."/>
            <person name="Nordberg H.P."/>
            <person name="Cantor M.N."/>
            <person name="Hua S.X."/>
        </authorList>
    </citation>
    <scope>NUCLEOTIDE SEQUENCE [LARGE SCALE GENOMIC DNA]</scope>
    <source>
        <strain evidence="1 2">441</strain>
    </source>
</reference>
<dbReference type="AlphaFoldDB" id="A0A0C9YXE3"/>
<evidence type="ECO:0000313" key="2">
    <source>
        <dbReference type="Proteomes" id="UP000054018"/>
    </source>
</evidence>
<evidence type="ECO:0000313" key="1">
    <source>
        <dbReference type="EMBL" id="KIK29805.1"/>
    </source>
</evidence>
<name>A0A0C9YXE3_9AGAM</name>
<reference evidence="2" key="2">
    <citation type="submission" date="2015-01" db="EMBL/GenBank/DDBJ databases">
        <title>Evolutionary Origins and Diversification of the Mycorrhizal Mutualists.</title>
        <authorList>
            <consortium name="DOE Joint Genome Institute"/>
            <consortium name="Mycorrhizal Genomics Consortium"/>
            <person name="Kohler A."/>
            <person name="Kuo A."/>
            <person name="Nagy L.G."/>
            <person name="Floudas D."/>
            <person name="Copeland A."/>
            <person name="Barry K.W."/>
            <person name="Cichocki N."/>
            <person name="Veneault-Fourrey C."/>
            <person name="LaButti K."/>
            <person name="Lindquist E.A."/>
            <person name="Lipzen A."/>
            <person name="Lundell T."/>
            <person name="Morin E."/>
            <person name="Murat C."/>
            <person name="Riley R."/>
            <person name="Ohm R."/>
            <person name="Sun H."/>
            <person name="Tunlid A."/>
            <person name="Henrissat B."/>
            <person name="Grigoriev I.V."/>
            <person name="Hibbett D.S."/>
            <person name="Martin F."/>
        </authorList>
    </citation>
    <scope>NUCLEOTIDE SEQUENCE [LARGE SCALE GENOMIC DNA]</scope>
    <source>
        <strain evidence="2">441</strain>
    </source>
</reference>
<feature type="non-terminal residue" evidence="1">
    <location>
        <position position="1"/>
    </location>
</feature>
<protein>
    <submittedName>
        <fullName evidence="1">Uncharacterized protein</fullName>
    </submittedName>
</protein>
<dbReference type="EMBL" id="KN833688">
    <property type="protein sequence ID" value="KIK29805.1"/>
    <property type="molecule type" value="Genomic_DNA"/>
</dbReference>
<keyword evidence="2" id="KW-1185">Reference proteome</keyword>
<proteinExistence type="predicted"/>
<organism evidence="1 2">
    <name type="scientific">Pisolithus microcarpus 441</name>
    <dbReference type="NCBI Taxonomy" id="765257"/>
    <lineage>
        <taxon>Eukaryota</taxon>
        <taxon>Fungi</taxon>
        <taxon>Dikarya</taxon>
        <taxon>Basidiomycota</taxon>
        <taxon>Agaricomycotina</taxon>
        <taxon>Agaricomycetes</taxon>
        <taxon>Agaricomycetidae</taxon>
        <taxon>Boletales</taxon>
        <taxon>Sclerodermatineae</taxon>
        <taxon>Pisolithaceae</taxon>
        <taxon>Pisolithus</taxon>
    </lineage>
</organism>
<accession>A0A0C9YXE3</accession>